<proteinExistence type="predicted"/>
<dbReference type="EMBL" id="BNCO01000017">
    <property type="protein sequence ID" value="GIL54248.1"/>
    <property type="molecule type" value="Genomic_DNA"/>
</dbReference>
<comment type="caution">
    <text evidence="2">The sequence shown here is derived from an EMBL/GenBank/DDBJ whole genome shotgun (WGS) entry which is preliminary data.</text>
</comment>
<gene>
    <name evidence="2" type="ORF">Vafri_9824</name>
</gene>
<organism evidence="2 3">
    <name type="scientific">Volvox africanus</name>
    <dbReference type="NCBI Taxonomy" id="51714"/>
    <lineage>
        <taxon>Eukaryota</taxon>
        <taxon>Viridiplantae</taxon>
        <taxon>Chlorophyta</taxon>
        <taxon>core chlorophytes</taxon>
        <taxon>Chlorophyceae</taxon>
        <taxon>CS clade</taxon>
        <taxon>Chlamydomonadales</taxon>
        <taxon>Volvocaceae</taxon>
        <taxon>Volvox</taxon>
    </lineage>
</organism>
<keyword evidence="3" id="KW-1185">Reference proteome</keyword>
<sequence>MSRPCILHTKQYRSVYEGMVNSLNSFGLCPYMLYELRRLQHNEVCSCGGADRSASESPVACPFLNQLSDTEKLKDYDNSNEKGTNIPCNEVDAPKDALYSVQPRQRPPELEAIVRAAQTELIRLAGMRNHLPTVDPAISRLMSLLNCALAANPPPPPKVKPKPPRKARIRSTRPPWYVSDEESPRRRPRAPCAPYAPLRWPPLAVTIAVLKGQRALPPQPRARHELQQAAGWSVEEDEEEERRHKGVAKGRRRASNLLTDDLLDVVEQFESKLRTSRAFRRGRCGAGVSNSLATLRFGPKALKQEPRTAGGHRHPEALPLMQLEVAKLQRKEQKAVMSRQKGLRDNNPCLRASKETINVAELWPYK</sequence>
<evidence type="ECO:0000256" key="1">
    <source>
        <dbReference type="SAM" id="MobiDB-lite"/>
    </source>
</evidence>
<protein>
    <submittedName>
        <fullName evidence="2">Uncharacterized protein</fullName>
    </submittedName>
</protein>
<reference evidence="2" key="1">
    <citation type="journal article" date="2021" name="Proc. Natl. Acad. Sci. U.S.A.">
        <title>Three genomes in the algal genus Volvox reveal the fate of a haploid sex-determining region after a transition to homothallism.</title>
        <authorList>
            <person name="Yamamoto K."/>
            <person name="Hamaji T."/>
            <person name="Kawai-Toyooka H."/>
            <person name="Matsuzaki R."/>
            <person name="Takahashi F."/>
            <person name="Nishimura Y."/>
            <person name="Kawachi M."/>
            <person name="Noguchi H."/>
            <person name="Minakuchi Y."/>
            <person name="Umen J.G."/>
            <person name="Toyoda A."/>
            <person name="Nozaki H."/>
        </authorList>
    </citation>
    <scope>NUCLEOTIDE SEQUENCE</scope>
    <source>
        <strain evidence="2">NIES-3780</strain>
    </source>
</reference>
<accession>A0A8J4B6F7</accession>
<evidence type="ECO:0000313" key="3">
    <source>
        <dbReference type="Proteomes" id="UP000747399"/>
    </source>
</evidence>
<evidence type="ECO:0000313" key="2">
    <source>
        <dbReference type="EMBL" id="GIL54248.1"/>
    </source>
</evidence>
<feature type="compositionally biased region" description="Basic residues" evidence="1">
    <location>
        <begin position="159"/>
        <end position="171"/>
    </location>
</feature>
<name>A0A8J4B6F7_9CHLO</name>
<dbReference type="Proteomes" id="UP000747399">
    <property type="component" value="Unassembled WGS sequence"/>
</dbReference>
<dbReference type="AlphaFoldDB" id="A0A8J4B6F7"/>
<feature type="region of interest" description="Disordered" evidence="1">
    <location>
        <begin position="229"/>
        <end position="250"/>
    </location>
</feature>
<feature type="region of interest" description="Disordered" evidence="1">
    <location>
        <begin position="150"/>
        <end position="190"/>
    </location>
</feature>